<dbReference type="InterPro" id="IPR049551">
    <property type="entry name" value="PKS_DH_C"/>
</dbReference>
<dbReference type="FunFam" id="3.40.50.720:FF:000209">
    <property type="entry name" value="Polyketide synthase Pks12"/>
    <property type="match status" value="1"/>
</dbReference>
<dbReference type="SUPFAM" id="SSF55048">
    <property type="entry name" value="Probable ACP-binding domain of malonyl-CoA ACP transacylase"/>
    <property type="match status" value="1"/>
</dbReference>
<dbReference type="InterPro" id="IPR006162">
    <property type="entry name" value="Ppantetheine_attach_site"/>
</dbReference>
<evidence type="ECO:0000259" key="8">
    <source>
        <dbReference type="PROSITE" id="PS52019"/>
    </source>
</evidence>
<dbReference type="SUPFAM" id="SSF50129">
    <property type="entry name" value="GroES-like"/>
    <property type="match status" value="1"/>
</dbReference>
<dbReference type="GO" id="GO:1901336">
    <property type="term" value="P:lactone biosynthetic process"/>
    <property type="evidence" value="ECO:0007669"/>
    <property type="project" value="UniProtKB-ARBA"/>
</dbReference>
<dbReference type="SUPFAM" id="SSF51735">
    <property type="entry name" value="NAD(P)-binding Rossmann-fold domains"/>
    <property type="match status" value="2"/>
</dbReference>
<dbReference type="InterPro" id="IPR014043">
    <property type="entry name" value="Acyl_transferase_dom"/>
</dbReference>
<keyword evidence="2" id="KW-0597">Phosphoprotein</keyword>
<dbReference type="InterPro" id="IPR016036">
    <property type="entry name" value="Malonyl_transacylase_ACP-bd"/>
</dbReference>
<dbReference type="CDD" id="cd00833">
    <property type="entry name" value="PKS"/>
    <property type="match status" value="1"/>
</dbReference>
<evidence type="ECO:0000256" key="3">
    <source>
        <dbReference type="ARBA" id="ARBA00022679"/>
    </source>
</evidence>
<dbReference type="Pfam" id="PF13602">
    <property type="entry name" value="ADH_zinc_N_2"/>
    <property type="match status" value="1"/>
</dbReference>
<keyword evidence="3" id="KW-0808">Transferase</keyword>
<dbReference type="GO" id="GO:0030639">
    <property type="term" value="P:polyketide biosynthetic process"/>
    <property type="evidence" value="ECO:0007669"/>
    <property type="project" value="UniProtKB-ARBA"/>
</dbReference>
<dbReference type="InterPro" id="IPR002364">
    <property type="entry name" value="Quin_OxRdtase/zeta-crystal_CS"/>
</dbReference>
<feature type="domain" description="Carrier" evidence="6">
    <location>
        <begin position="2110"/>
        <end position="2187"/>
    </location>
</feature>
<dbReference type="SMART" id="SM00823">
    <property type="entry name" value="PKS_PP"/>
    <property type="match status" value="1"/>
</dbReference>
<dbReference type="InterPro" id="IPR020807">
    <property type="entry name" value="PKS_DH"/>
</dbReference>
<evidence type="ECO:0000259" key="7">
    <source>
        <dbReference type="PROSITE" id="PS52004"/>
    </source>
</evidence>
<feature type="active site" description="Proton donor; for dehydratase activity" evidence="5">
    <location>
        <position position="1146"/>
    </location>
</feature>
<dbReference type="SMART" id="SM00827">
    <property type="entry name" value="PKS_AT"/>
    <property type="match status" value="1"/>
</dbReference>
<dbReference type="GO" id="GO:0004315">
    <property type="term" value="F:3-oxoacyl-[acyl-carrier-protein] synthase activity"/>
    <property type="evidence" value="ECO:0007669"/>
    <property type="project" value="InterPro"/>
</dbReference>
<dbReference type="Pfam" id="PF00109">
    <property type="entry name" value="ketoacyl-synt"/>
    <property type="match status" value="1"/>
</dbReference>
<name>A0A9P4M0N4_9PEZI</name>
<dbReference type="Proteomes" id="UP000799776">
    <property type="component" value="Unassembled WGS sequence"/>
</dbReference>
<dbReference type="SMART" id="SM00829">
    <property type="entry name" value="PKS_ER"/>
    <property type="match status" value="1"/>
</dbReference>
<dbReference type="InterPro" id="IPR020843">
    <property type="entry name" value="ER"/>
</dbReference>
<dbReference type="InterPro" id="IPR014031">
    <property type="entry name" value="Ketoacyl_synth_C"/>
</dbReference>
<dbReference type="InterPro" id="IPR020806">
    <property type="entry name" value="PKS_PP-bd"/>
</dbReference>
<dbReference type="InterPro" id="IPR049900">
    <property type="entry name" value="PKS_mFAS_DH"/>
</dbReference>
<dbReference type="Gene3D" id="3.90.180.10">
    <property type="entry name" value="Medium-chain alcohol dehydrogenases, catalytic domain"/>
    <property type="match status" value="1"/>
</dbReference>
<gene>
    <name evidence="9" type="ORF">K490DRAFT_40429</name>
</gene>
<dbReference type="GO" id="GO:0031177">
    <property type="term" value="F:phosphopantetheine binding"/>
    <property type="evidence" value="ECO:0007669"/>
    <property type="project" value="InterPro"/>
</dbReference>
<keyword evidence="10" id="KW-1185">Reference proteome</keyword>
<dbReference type="SMART" id="SM00825">
    <property type="entry name" value="PKS_KS"/>
    <property type="match status" value="1"/>
</dbReference>
<dbReference type="InterPro" id="IPR036291">
    <property type="entry name" value="NAD(P)-bd_dom_sf"/>
</dbReference>
<dbReference type="InterPro" id="IPR013154">
    <property type="entry name" value="ADH-like_N"/>
</dbReference>
<reference evidence="9" key="1">
    <citation type="journal article" date="2020" name="Stud. Mycol.">
        <title>101 Dothideomycetes genomes: a test case for predicting lifestyles and emergence of pathogens.</title>
        <authorList>
            <person name="Haridas S."/>
            <person name="Albert R."/>
            <person name="Binder M."/>
            <person name="Bloem J."/>
            <person name="Labutti K."/>
            <person name="Salamov A."/>
            <person name="Andreopoulos B."/>
            <person name="Baker S."/>
            <person name="Barry K."/>
            <person name="Bills G."/>
            <person name="Bluhm B."/>
            <person name="Cannon C."/>
            <person name="Castanera R."/>
            <person name="Culley D."/>
            <person name="Daum C."/>
            <person name="Ezra D."/>
            <person name="Gonzalez J."/>
            <person name="Henrissat B."/>
            <person name="Kuo A."/>
            <person name="Liang C."/>
            <person name="Lipzen A."/>
            <person name="Lutzoni F."/>
            <person name="Magnuson J."/>
            <person name="Mondo S."/>
            <person name="Nolan M."/>
            <person name="Ohm R."/>
            <person name="Pangilinan J."/>
            <person name="Park H.-J."/>
            <person name="Ramirez L."/>
            <person name="Alfaro M."/>
            <person name="Sun H."/>
            <person name="Tritt A."/>
            <person name="Yoshinaga Y."/>
            <person name="Zwiers L.-H."/>
            <person name="Turgeon B."/>
            <person name="Goodwin S."/>
            <person name="Spatafora J."/>
            <person name="Crous P."/>
            <person name="Grigoriev I."/>
        </authorList>
    </citation>
    <scope>NUCLEOTIDE SEQUENCE</scope>
    <source>
        <strain evidence="9">CBS 121410</strain>
    </source>
</reference>
<feature type="region of interest" description="N-terminal hotdog fold" evidence="5">
    <location>
        <begin position="920"/>
        <end position="1055"/>
    </location>
</feature>
<dbReference type="InterPro" id="IPR036736">
    <property type="entry name" value="ACP-like_sf"/>
</dbReference>
<dbReference type="Gene3D" id="3.40.366.10">
    <property type="entry name" value="Malonyl-Coenzyme A Acyl Carrier Protein, domain 2"/>
    <property type="match status" value="1"/>
</dbReference>
<dbReference type="PROSITE" id="PS50075">
    <property type="entry name" value="CARRIER"/>
    <property type="match status" value="1"/>
</dbReference>
<keyword evidence="4" id="KW-0511">Multifunctional enzyme</keyword>
<dbReference type="InterPro" id="IPR050091">
    <property type="entry name" value="PKS_NRPS_Biosynth_Enz"/>
</dbReference>
<dbReference type="InterPro" id="IPR014030">
    <property type="entry name" value="Ketoacyl_synth_N"/>
</dbReference>
<feature type="domain" description="PKS/mFAS DH" evidence="8">
    <location>
        <begin position="920"/>
        <end position="1236"/>
    </location>
</feature>
<dbReference type="Pfam" id="PF14765">
    <property type="entry name" value="PS-DH"/>
    <property type="match status" value="1"/>
</dbReference>
<dbReference type="SUPFAM" id="SSF47336">
    <property type="entry name" value="ACP-like"/>
    <property type="match status" value="1"/>
</dbReference>
<feature type="domain" description="Ketosynthase family 3 (KS3)" evidence="7">
    <location>
        <begin position="11"/>
        <end position="436"/>
    </location>
</feature>
<dbReference type="PROSITE" id="PS00606">
    <property type="entry name" value="KS3_1"/>
    <property type="match status" value="1"/>
</dbReference>
<evidence type="ECO:0000256" key="2">
    <source>
        <dbReference type="ARBA" id="ARBA00022553"/>
    </source>
</evidence>
<dbReference type="Gene3D" id="1.10.1200.10">
    <property type="entry name" value="ACP-like"/>
    <property type="match status" value="1"/>
</dbReference>
<dbReference type="InterPro" id="IPR009081">
    <property type="entry name" value="PP-bd_ACP"/>
</dbReference>
<dbReference type="Pfam" id="PF08659">
    <property type="entry name" value="KR"/>
    <property type="match status" value="1"/>
</dbReference>
<dbReference type="SMART" id="SM00822">
    <property type="entry name" value="PKS_KR"/>
    <property type="match status" value="1"/>
</dbReference>
<dbReference type="SMART" id="SM00826">
    <property type="entry name" value="PKS_DH"/>
    <property type="match status" value="1"/>
</dbReference>
<dbReference type="GO" id="GO:0006633">
    <property type="term" value="P:fatty acid biosynthetic process"/>
    <property type="evidence" value="ECO:0007669"/>
    <property type="project" value="InterPro"/>
</dbReference>
<accession>A0A9P4M0N4</accession>
<dbReference type="InterPro" id="IPR013968">
    <property type="entry name" value="PKS_KR"/>
</dbReference>
<dbReference type="Gene3D" id="3.40.47.10">
    <property type="match status" value="1"/>
</dbReference>
<dbReference type="InterPro" id="IPR020841">
    <property type="entry name" value="PKS_Beta-ketoAc_synthase_dom"/>
</dbReference>
<dbReference type="InterPro" id="IPR056501">
    <property type="entry name" value="NAD-bd_HRPKS_sdrA"/>
</dbReference>
<evidence type="ECO:0000256" key="1">
    <source>
        <dbReference type="ARBA" id="ARBA00022450"/>
    </source>
</evidence>
<dbReference type="OrthoDB" id="329835at2759"/>
<dbReference type="PROSITE" id="PS52004">
    <property type="entry name" value="KS3_2"/>
    <property type="match status" value="1"/>
</dbReference>
<dbReference type="Pfam" id="PF02801">
    <property type="entry name" value="Ketoacyl-synt_C"/>
    <property type="match status" value="1"/>
</dbReference>
<feature type="region of interest" description="C-terminal hotdog fold" evidence="5">
    <location>
        <begin position="1081"/>
        <end position="1236"/>
    </location>
</feature>
<dbReference type="SUPFAM" id="SSF53901">
    <property type="entry name" value="Thiolase-like"/>
    <property type="match status" value="1"/>
</dbReference>
<dbReference type="Pfam" id="PF16197">
    <property type="entry name" value="KAsynt_C_assoc"/>
    <property type="match status" value="1"/>
</dbReference>
<dbReference type="Pfam" id="PF08240">
    <property type="entry name" value="ADH_N"/>
    <property type="match status" value="1"/>
</dbReference>
<dbReference type="GO" id="GO:0016491">
    <property type="term" value="F:oxidoreductase activity"/>
    <property type="evidence" value="ECO:0007669"/>
    <property type="project" value="InterPro"/>
</dbReference>
<evidence type="ECO:0000313" key="10">
    <source>
        <dbReference type="Proteomes" id="UP000799776"/>
    </source>
</evidence>
<dbReference type="Pfam" id="PF23114">
    <property type="entry name" value="NAD-bd_HRPKS_sdrA"/>
    <property type="match status" value="1"/>
</dbReference>
<dbReference type="InterPro" id="IPR016035">
    <property type="entry name" value="Acyl_Trfase/lysoPLipase"/>
</dbReference>
<dbReference type="InterPro" id="IPR032821">
    <property type="entry name" value="PKS_assoc"/>
</dbReference>
<feature type="active site" description="Proton acceptor; for dehydratase activity" evidence="5">
    <location>
        <position position="952"/>
    </location>
</feature>
<dbReference type="EMBL" id="ML978717">
    <property type="protein sequence ID" value="KAF2088078.1"/>
    <property type="molecule type" value="Genomic_DNA"/>
</dbReference>
<keyword evidence="1" id="KW-0596">Phosphopantetheine</keyword>
<dbReference type="SUPFAM" id="SSF52151">
    <property type="entry name" value="FabD/lysophospholipase-like"/>
    <property type="match status" value="1"/>
</dbReference>
<dbReference type="InterPro" id="IPR011032">
    <property type="entry name" value="GroES-like_sf"/>
</dbReference>
<dbReference type="Pfam" id="PF21089">
    <property type="entry name" value="PKS_DH_N"/>
    <property type="match status" value="1"/>
</dbReference>
<dbReference type="PROSITE" id="PS52019">
    <property type="entry name" value="PKS_MFAS_DH"/>
    <property type="match status" value="1"/>
</dbReference>
<dbReference type="Gene3D" id="3.40.50.720">
    <property type="entry name" value="NAD(P)-binding Rossmann-like Domain"/>
    <property type="match status" value="2"/>
</dbReference>
<dbReference type="InterPro" id="IPR018201">
    <property type="entry name" value="Ketoacyl_synth_AS"/>
</dbReference>
<dbReference type="InterPro" id="IPR049552">
    <property type="entry name" value="PKS_DH_N"/>
</dbReference>
<dbReference type="InterPro" id="IPR001227">
    <property type="entry name" value="Ac_transferase_dom_sf"/>
</dbReference>
<evidence type="ECO:0000256" key="4">
    <source>
        <dbReference type="ARBA" id="ARBA00023268"/>
    </source>
</evidence>
<dbReference type="Pfam" id="PF23297">
    <property type="entry name" value="ACP_SdgA_C"/>
    <property type="match status" value="1"/>
</dbReference>
<dbReference type="PANTHER" id="PTHR43775">
    <property type="entry name" value="FATTY ACID SYNTHASE"/>
    <property type="match status" value="1"/>
</dbReference>
<evidence type="ECO:0000259" key="6">
    <source>
        <dbReference type="PROSITE" id="PS50075"/>
    </source>
</evidence>
<dbReference type="InterPro" id="IPR016039">
    <property type="entry name" value="Thiolase-like"/>
</dbReference>
<dbReference type="GO" id="GO:0008270">
    <property type="term" value="F:zinc ion binding"/>
    <property type="evidence" value="ECO:0007669"/>
    <property type="project" value="InterPro"/>
</dbReference>
<dbReference type="GO" id="GO:0004312">
    <property type="term" value="F:fatty acid synthase activity"/>
    <property type="evidence" value="ECO:0007669"/>
    <property type="project" value="TreeGrafter"/>
</dbReference>
<dbReference type="Gene3D" id="3.10.129.110">
    <property type="entry name" value="Polyketide synthase dehydratase"/>
    <property type="match status" value="1"/>
</dbReference>
<sequence>MTSTDQSSDQPMPIAIVGMSCRLPGDVSTLEEFWRLMSRARSGWRPIPKDRFNEDAYYHPNPEKKGCTNATGGYFLNQDIYEFDAPFFNSTAAEAISMDPQQRMLLECVYEALENSGMPKESIIGKNIGVFVGGSPSDYKLKNCRDIDTTPMFDVTGNHASILAGRISYYFDLRGPCHTVDTACSSSLYALHQAVQSIRSGESTQAIVAACHLNILADEFVSMSLSRLLSEQGVTYAFDHRAKSGFARGEGAGCVILKPLNQALSDNDNIRSVIVNTGVNQDGKTLGISNPNGEAQEQLMRQVYGQARIDPKDTGFVEAHGTGTKVGDPIEASAIYKVFGEGRTARKPLYFGSVKTNVGHLENASGVIAVIKAALMLENGFILPNTNFEKANEAIPMGEWNIKVPTTQRPWPADKKFISINNFGFGGSNAHAVLERAPITSSTAPAAKESGIIQPKLFVLSANDEEAAKKIMNGLTIFLEQHPEVFQKSQMQNLAYTLGQRRSHLLWRVAVVASSSSELGFTLNDTQVKPSRASKAPRIGFVFTGQGAQWHAMGRELMDSHPVFASTIQAADNCLRALGSDFSIVKELSLEKEASQIDKAHLSQPVCTAIQLALTDLLKSWSIQPSSVIGHSSGEIGAAYAAGLLSIESSMAIAYYRGQAVLELKSQYPDAAGGMLAVGAGPDELRPLTKMLRRGKAVVACENSPSSSTISGDEEAIDELVAEIEKNQWFNRKLRVDVAYHSHHMERVADFYRRAIKDIKPLSAQNAEFYSSLRGRLIEGKEIDISYWVDNLVCPVKFSISLAALCTNDKPDVLIEIGPHSALEGPVKQSLKALGKEASKITYMPSLVRGKDATVSVMDLAAKVYMKGQSLDFGKVNFSKYESKAPVLLAELTPYPWSHQRYNHQSRIDMQHRQEMFPRHDLLGKLADWSTNIEPTWRNIIRTDDLPWLRDHKMQSLTTFPITGFICMAFEAAAQRARLRDVSFDRFSVRHLQVSMPLLLDDGEEYKITTTLGPYAEGTRSYSDVWDEFRVCSWATNKGWTEHCRGLVGVRSGDDSNVVTTSKDARSNLSSRFTKASENCKHEVSPEAFYKSAHNTGATYGQTFQNTDTIRVSDSEAVTTISVPDTAAVMPFQYESPYIAHPAVLDRYLQLAFAILGAGRSGMKTLYMPSAIRQLDLLASISKSPKFYAFASGSPDFGSPRSTDFNSIGMTSPDATEACISVEGMTLRPLKVEDLMPRSPRQLCFKIDWEQVDDRSELRINEAHLNPVAKLLHGVNGSIGSSTAKRPHQSSPAIVLISDRSETDPFISQLSNLIETNTGHCPSLSTLGGANAANSISVVLSELDSSLLASTNADAFYHVQRILTTSVAVIWVTKGAYKKSTNPESNMALGLLRTVRSETVTRAVTVDLDPDSQLDVASQAALIAEVLERTTVSQETTDADMEYAEHDGKLIVPRIIADPDTNDFIHKETGNAAPYHQSFSQKDRSLKLSIENPGALDSLYFEDGQRSNLGDNEIEIQVAATGMNFKDVVIAMGQLSGSYLGFECSGVVSRLGRGVSDFAIGDRVCAMSEGGYSTFTTCRATSAVKLRDDISFPIAASVPVVYCTAYYGLFELGRLRKGERVLIHAAAGGVGQAAIQLAKMVGAEIFATVGSAEKKRVIMEAYDIPEDHIYYSRNTSFGRALRRATNGQGVDVVLNSLAGDFLRETWDCLGHFGRFIEIGKRDITSNTRLEMANFDKNATFSSVDLTVLAAERPQITRSVLESVMKLLEFGIIKPIQPIAVLGISQLEEAFRALQSGKITGKLVIVPKAGEQVKATHPKTNLVRPDASYLIVGGTGGLGRSIAAWMLRKGAKHVILSSRSGKTDGEVGKAIHDARTQGAHIIVKACDIADSRDVEMMVRDCAETMPPIRGVIHAAMVLKDVLFEKMTFEDYETVIRPKVSGAWNIHNALLGTPLDFFTVLSSAAGVIGNRGQAAYAAANTFLDAFVQYRLRKGLPGSSVDLTAVEGVGYLAENAARSNEILQNLSGDTLNESEVLAIIGAAISGPMANACNSHCLTGLHIDPSAPLPYYASDAKFTHLRNAALATGPQSGTSSGPSLTVSQALRQAQSADEALEIVSNGILEKLSAILMVPLEDMDAARSVTTYGLDSLNAIELRNWITRELQANLQVLELLSSGSLKNLASQVLRKTKIEHRGSVLGG</sequence>
<dbReference type="InterPro" id="IPR042104">
    <property type="entry name" value="PKS_dehydratase_sf"/>
</dbReference>
<organism evidence="9 10">
    <name type="scientific">Saccharata proteae CBS 121410</name>
    <dbReference type="NCBI Taxonomy" id="1314787"/>
    <lineage>
        <taxon>Eukaryota</taxon>
        <taxon>Fungi</taxon>
        <taxon>Dikarya</taxon>
        <taxon>Ascomycota</taxon>
        <taxon>Pezizomycotina</taxon>
        <taxon>Dothideomycetes</taxon>
        <taxon>Dothideomycetes incertae sedis</taxon>
        <taxon>Botryosphaeriales</taxon>
        <taxon>Saccharataceae</taxon>
        <taxon>Saccharata</taxon>
    </lineage>
</organism>
<dbReference type="PANTHER" id="PTHR43775:SF13">
    <property type="entry name" value="POLYKETIDE SYNTHASE 1"/>
    <property type="match status" value="1"/>
</dbReference>
<protein>
    <submittedName>
        <fullName evidence="9">Polyketide synthase</fullName>
    </submittedName>
</protein>
<dbReference type="PROSITE" id="PS00012">
    <property type="entry name" value="PHOSPHOPANTETHEINE"/>
    <property type="match status" value="1"/>
</dbReference>
<dbReference type="Pfam" id="PF00698">
    <property type="entry name" value="Acyl_transf_1"/>
    <property type="match status" value="1"/>
</dbReference>
<dbReference type="PROSITE" id="PS01162">
    <property type="entry name" value="QOR_ZETA_CRYSTAL"/>
    <property type="match status" value="1"/>
</dbReference>
<evidence type="ECO:0000256" key="5">
    <source>
        <dbReference type="PROSITE-ProRule" id="PRU01363"/>
    </source>
</evidence>
<dbReference type="InterPro" id="IPR057326">
    <property type="entry name" value="KR_dom"/>
</dbReference>
<evidence type="ECO:0000313" key="9">
    <source>
        <dbReference type="EMBL" id="KAF2088078.1"/>
    </source>
</evidence>
<proteinExistence type="predicted"/>
<comment type="caution">
    <text evidence="9">The sequence shown here is derived from an EMBL/GenBank/DDBJ whole genome shotgun (WGS) entry which is preliminary data.</text>
</comment>
<dbReference type="CDD" id="cd05195">
    <property type="entry name" value="enoyl_red"/>
    <property type="match status" value="1"/>
</dbReference>